<feature type="transmembrane region" description="Helical" evidence="1">
    <location>
        <begin position="255"/>
        <end position="277"/>
    </location>
</feature>
<dbReference type="Proteomes" id="UP000694865">
    <property type="component" value="Unplaced"/>
</dbReference>
<proteinExistence type="predicted"/>
<dbReference type="InterPro" id="IPR050327">
    <property type="entry name" value="Proton-linked_MCT"/>
</dbReference>
<keyword evidence="1" id="KW-0812">Transmembrane</keyword>
<feature type="transmembrane region" description="Helical" evidence="1">
    <location>
        <begin position="321"/>
        <end position="344"/>
    </location>
</feature>
<keyword evidence="1" id="KW-1133">Transmembrane helix</keyword>
<evidence type="ECO:0000313" key="3">
    <source>
        <dbReference type="RefSeq" id="XP_006815948.1"/>
    </source>
</evidence>
<evidence type="ECO:0000256" key="1">
    <source>
        <dbReference type="SAM" id="Phobius"/>
    </source>
</evidence>
<feature type="transmembrane region" description="Helical" evidence="1">
    <location>
        <begin position="224"/>
        <end position="243"/>
    </location>
</feature>
<dbReference type="PANTHER" id="PTHR11360">
    <property type="entry name" value="MONOCARBOXYLATE TRANSPORTER"/>
    <property type="match status" value="1"/>
</dbReference>
<accession>A0ABM0M7F7</accession>
<keyword evidence="2" id="KW-1185">Reference proteome</keyword>
<keyword evidence="1" id="KW-0472">Membrane</keyword>
<reference evidence="3" key="1">
    <citation type="submission" date="2025-08" db="UniProtKB">
        <authorList>
            <consortium name="RefSeq"/>
        </authorList>
    </citation>
    <scope>IDENTIFICATION</scope>
    <source>
        <tissue evidence="3">Testes</tissue>
    </source>
</reference>
<dbReference type="Pfam" id="PF07690">
    <property type="entry name" value="MFS_1"/>
    <property type="match status" value="1"/>
</dbReference>
<dbReference type="RefSeq" id="XP_006815948.1">
    <property type="nucleotide sequence ID" value="XM_006815885.1"/>
</dbReference>
<sequence length="415" mass="45283">MLLQKSILCQAEAVEIKFIKTTIERIGFAFLYGQSIIIVGKYFHKRHALANGIVYAGGAIGIMALPPLYQLLINRYGWKGTMMVLSGINLHIVVCGMLMRPPPPPKHDPDATLDTTNPAPLTMAESNVVSQDIFRGGMKGTLEETNNKQCEDDQSDEFVVPTGVVNGNNKKKPKKLQTKIAVRLGLHLFTDSWFCILCCTALMSATGHMGMMGHLVSKAVSAKIHKLDAAFLMTITGIGALVGRATHGWFVDLGHFSPMFFVACAWCAAGTSMLLFMVANGNYIVYACLSASYGFLSGIAIPLNGAVCMKACLPIDIFSTAFGWFLLMLGLGNLLGPVLGGWVYDVTSNYNLSFLLAGSILILTGLLIFMQIIHKRCQRKEPVDKDVKEEPLMGISRSTDTASETEIQKVTILYR</sequence>
<feature type="transmembrane region" description="Helical" evidence="1">
    <location>
        <begin position="283"/>
        <end position="309"/>
    </location>
</feature>
<dbReference type="GeneID" id="102809563"/>
<feature type="transmembrane region" description="Helical" evidence="1">
    <location>
        <begin position="350"/>
        <end position="370"/>
    </location>
</feature>
<dbReference type="InterPro" id="IPR036259">
    <property type="entry name" value="MFS_trans_sf"/>
</dbReference>
<dbReference type="InterPro" id="IPR011701">
    <property type="entry name" value="MFS"/>
</dbReference>
<feature type="transmembrane region" description="Helical" evidence="1">
    <location>
        <begin position="48"/>
        <end position="69"/>
    </location>
</feature>
<gene>
    <name evidence="3" type="primary">LOC102809563</name>
</gene>
<name>A0ABM0M7F7_SACKO</name>
<organism evidence="2 3">
    <name type="scientific">Saccoglossus kowalevskii</name>
    <name type="common">Acorn worm</name>
    <dbReference type="NCBI Taxonomy" id="10224"/>
    <lineage>
        <taxon>Eukaryota</taxon>
        <taxon>Metazoa</taxon>
        <taxon>Hemichordata</taxon>
        <taxon>Enteropneusta</taxon>
        <taxon>Harrimaniidae</taxon>
        <taxon>Saccoglossus</taxon>
    </lineage>
</organism>
<protein>
    <submittedName>
        <fullName evidence="3">Monocarboxylate transporter 12-like</fullName>
    </submittedName>
</protein>
<dbReference type="Gene3D" id="1.20.1250.20">
    <property type="entry name" value="MFS general substrate transporter like domains"/>
    <property type="match status" value="1"/>
</dbReference>
<evidence type="ECO:0000313" key="2">
    <source>
        <dbReference type="Proteomes" id="UP000694865"/>
    </source>
</evidence>
<dbReference type="PANTHER" id="PTHR11360:SF284">
    <property type="entry name" value="EG:103B4.3 PROTEIN-RELATED"/>
    <property type="match status" value="1"/>
</dbReference>
<dbReference type="SUPFAM" id="SSF103473">
    <property type="entry name" value="MFS general substrate transporter"/>
    <property type="match status" value="1"/>
</dbReference>